<gene>
    <name evidence="2" type="ORF">FHR32_000692</name>
</gene>
<comment type="caution">
    <text evidence="2">The sequence shown here is derived from an EMBL/GenBank/DDBJ whole genome shotgun (WGS) entry which is preliminary data.</text>
</comment>
<protein>
    <recommendedName>
        <fullName evidence="1">Aminoglycoside phosphotransferase domain-containing protein</fullName>
    </recommendedName>
</protein>
<dbReference type="Gene3D" id="1.10.510.10">
    <property type="entry name" value="Transferase(Phosphotransferase) domain 1"/>
    <property type="match status" value="1"/>
</dbReference>
<dbReference type="RefSeq" id="WP_184752893.1">
    <property type="nucleotide sequence ID" value="NZ_BAABEK010000060.1"/>
</dbReference>
<dbReference type="AlphaFoldDB" id="A0A7W7W6L0"/>
<dbReference type="SUPFAM" id="SSF56112">
    <property type="entry name" value="Protein kinase-like (PK-like)"/>
    <property type="match status" value="1"/>
</dbReference>
<keyword evidence="3" id="KW-1185">Reference proteome</keyword>
<evidence type="ECO:0000259" key="1">
    <source>
        <dbReference type="Pfam" id="PF01636"/>
    </source>
</evidence>
<name>A0A7W7W6L0_9ACTN</name>
<accession>A0A7W7W6L0</accession>
<evidence type="ECO:0000313" key="3">
    <source>
        <dbReference type="Proteomes" id="UP000534286"/>
    </source>
</evidence>
<dbReference type="InterPro" id="IPR002575">
    <property type="entry name" value="Aminoglycoside_PTrfase"/>
</dbReference>
<feature type="domain" description="Aminoglycoside phosphotransferase" evidence="1">
    <location>
        <begin position="50"/>
        <end position="249"/>
    </location>
</feature>
<dbReference type="EMBL" id="JACHJU010000001">
    <property type="protein sequence ID" value="MBB4936387.1"/>
    <property type="molecule type" value="Genomic_DNA"/>
</dbReference>
<dbReference type="InterPro" id="IPR011009">
    <property type="entry name" value="Kinase-like_dom_sf"/>
</dbReference>
<dbReference type="Pfam" id="PF01636">
    <property type="entry name" value="APH"/>
    <property type="match status" value="1"/>
</dbReference>
<proteinExistence type="predicted"/>
<sequence length="298" mass="33422">MTIAAEGSVLTRAVVALSHACREVGLDSSGAVLLRDFANIVYHLPAQGVVVRLTQATTPGRFDRLTTSIRVTRWLAEQGFPTVRPLNVGQPVVAEGFLATFWRHEEHIGPPPDPAQLGPLLRRLHDLPPVPFELPTHDPFGAVRRAIPAGLALDEGDRRWLLERCDALAEAYYEHVEFTLPYGLTHGDAHRGNMIRTRGGFLLCDWDGVCAGPREIDLVPTLQGARFGLTERQRSNFSEAYGYDVTRWEGYPVLRDMRELQTLTAVLRNAHRDLGAREELRNRLDSLRAGDDRLWHPF</sequence>
<evidence type="ECO:0000313" key="2">
    <source>
        <dbReference type="EMBL" id="MBB4936387.1"/>
    </source>
</evidence>
<reference evidence="2 3" key="1">
    <citation type="submission" date="2020-08" db="EMBL/GenBank/DDBJ databases">
        <title>Sequencing the genomes of 1000 actinobacteria strains.</title>
        <authorList>
            <person name="Klenk H.-P."/>
        </authorList>
    </citation>
    <scope>NUCLEOTIDE SEQUENCE [LARGE SCALE GENOMIC DNA]</scope>
    <source>
        <strain evidence="2 3">DSM 43023</strain>
    </source>
</reference>
<organism evidence="2 3">
    <name type="scientific">Streptosporangium album</name>
    <dbReference type="NCBI Taxonomy" id="47479"/>
    <lineage>
        <taxon>Bacteria</taxon>
        <taxon>Bacillati</taxon>
        <taxon>Actinomycetota</taxon>
        <taxon>Actinomycetes</taxon>
        <taxon>Streptosporangiales</taxon>
        <taxon>Streptosporangiaceae</taxon>
        <taxon>Streptosporangium</taxon>
    </lineage>
</organism>
<dbReference type="Proteomes" id="UP000534286">
    <property type="component" value="Unassembled WGS sequence"/>
</dbReference>